<proteinExistence type="predicted"/>
<dbReference type="Proteomes" id="UP000226420">
    <property type="component" value="Unassembled WGS sequence"/>
</dbReference>
<dbReference type="RefSeq" id="WP_053007624.1">
    <property type="nucleotide sequence ID" value="NZ_FOLW01000005.1"/>
</dbReference>
<name>A0AAJ4WAY1_9GAMM</name>
<evidence type="ECO:0000313" key="1">
    <source>
        <dbReference type="EMBL" id="SFC90063.1"/>
    </source>
</evidence>
<evidence type="ECO:0008006" key="3">
    <source>
        <dbReference type="Google" id="ProtNLM"/>
    </source>
</evidence>
<dbReference type="EMBL" id="FOLW01000005">
    <property type="protein sequence ID" value="SFC90063.1"/>
    <property type="molecule type" value="Genomic_DNA"/>
</dbReference>
<comment type="caution">
    <text evidence="1">The sequence shown here is derived from an EMBL/GenBank/DDBJ whole genome shotgun (WGS) entry which is preliminary data.</text>
</comment>
<protein>
    <recommendedName>
        <fullName evidence="3">DUF4303 domain-containing protein</fullName>
    </recommendedName>
</protein>
<accession>A0AAJ4WAY1</accession>
<sequence length="175" mass="20571">MDKYNQASADKIMLFVKNEVSQFVNAHPGEVFSAFAFDCHIREGVELNLCLTTHSHLNDILHYYQTGARRAYYQSDEGILSLKYNTGDWQYQCFSSMNCVEDPDYSYFEINEEQKYQYWLSLLAQLMIEFLQTPEYEAIPKYQDFKVLVYDHDEEPENSEVRLSALLDSPVVRLN</sequence>
<dbReference type="Pfam" id="PF14136">
    <property type="entry name" value="DUF4303"/>
    <property type="match status" value="1"/>
</dbReference>
<gene>
    <name evidence="1" type="ORF">SAMN02745723_105155</name>
</gene>
<dbReference type="InterPro" id="IPR025409">
    <property type="entry name" value="DUF4303"/>
</dbReference>
<dbReference type="AlphaFoldDB" id="A0AAJ4WAY1"/>
<reference evidence="1 2" key="1">
    <citation type="submission" date="2016-10" db="EMBL/GenBank/DDBJ databases">
        <authorList>
            <person name="Varghese N."/>
            <person name="Submissions S."/>
        </authorList>
    </citation>
    <scope>NUCLEOTIDE SEQUENCE [LARGE SCALE GENOMIC DNA]</scope>
    <source>
        <strain evidence="1 2">DSM 5563</strain>
    </source>
</reference>
<organism evidence="1 2">
    <name type="scientific">Pragia fontium DSM 5563 = ATCC 49100</name>
    <dbReference type="NCBI Taxonomy" id="1122977"/>
    <lineage>
        <taxon>Bacteria</taxon>
        <taxon>Pseudomonadati</taxon>
        <taxon>Pseudomonadota</taxon>
        <taxon>Gammaproteobacteria</taxon>
        <taxon>Enterobacterales</taxon>
        <taxon>Budviciaceae</taxon>
        <taxon>Pragia</taxon>
    </lineage>
</organism>
<evidence type="ECO:0000313" key="2">
    <source>
        <dbReference type="Proteomes" id="UP000226420"/>
    </source>
</evidence>